<dbReference type="GO" id="GO:0048038">
    <property type="term" value="F:quinone binding"/>
    <property type="evidence" value="ECO:0007669"/>
    <property type="project" value="UniProtKB-KW"/>
</dbReference>
<dbReference type="Pfam" id="PF07992">
    <property type="entry name" value="Pyr_redox_2"/>
    <property type="match status" value="1"/>
</dbReference>
<keyword evidence="3" id="KW-0874">Quinone</keyword>
<protein>
    <submittedName>
        <fullName evidence="8">Sulfide:quinone oxidoreductase</fullName>
    </submittedName>
</protein>
<evidence type="ECO:0000256" key="2">
    <source>
        <dbReference type="ARBA" id="ARBA00022630"/>
    </source>
</evidence>
<dbReference type="GO" id="GO:0070224">
    <property type="term" value="F:sulfide:quinone oxidoreductase activity"/>
    <property type="evidence" value="ECO:0007669"/>
    <property type="project" value="TreeGrafter"/>
</dbReference>
<dbReference type="GO" id="GO:0071949">
    <property type="term" value="F:FAD binding"/>
    <property type="evidence" value="ECO:0007669"/>
    <property type="project" value="TreeGrafter"/>
</dbReference>
<gene>
    <name evidence="8" type="ORF">SAMN04490197_1553</name>
</gene>
<dbReference type="AlphaFoldDB" id="A0A1H2EPU1"/>
<dbReference type="GO" id="GO:0070221">
    <property type="term" value="P:sulfide oxidation, using sulfide:quinone oxidoreductase"/>
    <property type="evidence" value="ECO:0007669"/>
    <property type="project" value="TreeGrafter"/>
</dbReference>
<reference evidence="8 9" key="1">
    <citation type="submission" date="2016-10" db="EMBL/GenBank/DDBJ databases">
        <authorList>
            <person name="Varghese N."/>
            <person name="Submissions S."/>
        </authorList>
    </citation>
    <scope>NUCLEOTIDE SEQUENCE [LARGE SCALE GENOMIC DNA]</scope>
    <source>
        <strain evidence="8 9">BS2775</strain>
    </source>
</reference>
<dbReference type="FunFam" id="3.50.50.60:FF:000034">
    <property type="entry name" value="sulfide:quinone oxidoreductase, mitochondrial"/>
    <property type="match status" value="1"/>
</dbReference>
<accession>A0A1H2EPU1</accession>
<keyword evidence="9" id="KW-1185">Reference proteome</keyword>
<keyword evidence="2" id="KW-0285">Flavoprotein</keyword>
<comment type="cofactor">
    <cofactor evidence="1">
        <name>FAD</name>
        <dbReference type="ChEBI" id="CHEBI:57692"/>
    </cofactor>
</comment>
<dbReference type="Proteomes" id="UP000183653">
    <property type="component" value="Chromosome I"/>
</dbReference>
<evidence type="ECO:0000313" key="8">
    <source>
        <dbReference type="EMBL" id="SDT97146.1"/>
    </source>
</evidence>
<dbReference type="Gene3D" id="3.50.50.60">
    <property type="entry name" value="FAD/NAD(P)-binding domain"/>
    <property type="match status" value="2"/>
</dbReference>
<evidence type="ECO:0000259" key="7">
    <source>
        <dbReference type="Pfam" id="PF07992"/>
    </source>
</evidence>
<dbReference type="InterPro" id="IPR023753">
    <property type="entry name" value="FAD/NAD-binding_dom"/>
</dbReference>
<keyword evidence="4" id="KW-0274">FAD</keyword>
<keyword evidence="6" id="KW-0560">Oxidoreductase</keyword>
<keyword evidence="5" id="KW-0809">Transit peptide</keyword>
<proteinExistence type="predicted"/>
<dbReference type="PANTHER" id="PTHR10632">
    <property type="entry name" value="SULFIDE:QUINONE OXIDOREDUCTASE"/>
    <property type="match status" value="1"/>
</dbReference>
<dbReference type="SUPFAM" id="SSF51905">
    <property type="entry name" value="FAD/NAD(P)-binding domain"/>
    <property type="match status" value="2"/>
</dbReference>
<organism evidence="8 9">
    <name type="scientific">Pseudomonas orientalis</name>
    <dbReference type="NCBI Taxonomy" id="76758"/>
    <lineage>
        <taxon>Bacteria</taxon>
        <taxon>Pseudomonadati</taxon>
        <taxon>Pseudomonadota</taxon>
        <taxon>Gammaproteobacteria</taxon>
        <taxon>Pseudomonadales</taxon>
        <taxon>Pseudomonadaceae</taxon>
        <taxon>Pseudomonas</taxon>
    </lineage>
</organism>
<dbReference type="EMBL" id="LT629782">
    <property type="protein sequence ID" value="SDT97146.1"/>
    <property type="molecule type" value="Genomic_DNA"/>
</dbReference>
<sequence>MTEQHWGPTISGDIVVIGGGSAGIGLLASLLKRDPQLNLILIEPNDYHCYQPAWTLVGGGAYDLQKTRRPLADVLPDGVTWVQAAVSELLPDEQTLVLDSGQRVTWKKLIVCPGLRLAWEKIEGLQDTLGRHGVTSNYSYEHAAYTWQLVQQLKGGKALFTQPAMPIKCAGAPQKAMYLSCDHWLRQGSLKNIEVEFNLAGAALFGVATFVPPLMKYVEKYNARLAFNANLVKVDGPARKAWFEVKDAEGNVSVEEKTFDMLHVVPPQVAPDFIRQSPLADAAGWCEVNPHSLQHLRYPHIFGLGDVCGTANAKTAAAVRKQIVVVAENLLALRKQAPLPLKYDGYGSCPLTVEKGKVVLAEFGYGGKLLPTFPLDPTRARRSMWFLKATLLPWFYWNGMLKGREWLTRLSKVD</sequence>
<evidence type="ECO:0000256" key="3">
    <source>
        <dbReference type="ARBA" id="ARBA00022719"/>
    </source>
</evidence>
<dbReference type="InterPro" id="IPR015904">
    <property type="entry name" value="Sulphide_quinone_reductase"/>
</dbReference>
<evidence type="ECO:0000256" key="5">
    <source>
        <dbReference type="ARBA" id="ARBA00022946"/>
    </source>
</evidence>
<dbReference type="InterPro" id="IPR036188">
    <property type="entry name" value="FAD/NAD-bd_sf"/>
</dbReference>
<evidence type="ECO:0000313" key="9">
    <source>
        <dbReference type="Proteomes" id="UP000183653"/>
    </source>
</evidence>
<dbReference type="PANTHER" id="PTHR10632:SF2">
    <property type="entry name" value="SULFIDE:QUINONE OXIDOREDUCTASE, MITOCHONDRIAL"/>
    <property type="match status" value="1"/>
</dbReference>
<name>A0A1H2EPU1_9PSED</name>
<evidence type="ECO:0000256" key="6">
    <source>
        <dbReference type="ARBA" id="ARBA00023002"/>
    </source>
</evidence>
<dbReference type="OrthoDB" id="9802771at2"/>
<dbReference type="RefSeq" id="WP_057721664.1">
    <property type="nucleotide sequence ID" value="NZ_JYLM01000001.1"/>
</dbReference>
<feature type="domain" description="FAD/NAD(P)-binding" evidence="7">
    <location>
        <begin position="13"/>
        <end position="130"/>
    </location>
</feature>
<evidence type="ECO:0000256" key="4">
    <source>
        <dbReference type="ARBA" id="ARBA00022827"/>
    </source>
</evidence>
<evidence type="ECO:0000256" key="1">
    <source>
        <dbReference type="ARBA" id="ARBA00001974"/>
    </source>
</evidence>